<dbReference type="GO" id="GO:0005634">
    <property type="term" value="C:nucleus"/>
    <property type="evidence" value="ECO:0007669"/>
    <property type="project" value="InterPro"/>
</dbReference>
<dbReference type="Pfam" id="PF04905">
    <property type="entry name" value="NCD2"/>
    <property type="match status" value="1"/>
</dbReference>
<evidence type="ECO:0000313" key="3">
    <source>
        <dbReference type="Proteomes" id="UP000267096"/>
    </source>
</evidence>
<proteinExistence type="predicted"/>
<evidence type="ECO:0000313" key="2">
    <source>
        <dbReference type="EMBL" id="VDK74259.1"/>
    </source>
</evidence>
<reference evidence="2 3" key="1">
    <citation type="submission" date="2018-11" db="EMBL/GenBank/DDBJ databases">
        <authorList>
            <consortium name="Pathogen Informatics"/>
        </authorList>
    </citation>
    <scope>NUCLEOTIDE SEQUENCE [LARGE SCALE GENOMIC DNA]</scope>
</reference>
<dbReference type="PANTHER" id="PTHR12623:SF10">
    <property type="entry name" value="NGFI-A-BINDING PROTEIN HOMOLOG"/>
    <property type="match status" value="1"/>
</dbReference>
<dbReference type="EMBL" id="UYRR01038695">
    <property type="protein sequence ID" value="VDK74259.1"/>
    <property type="molecule type" value="Genomic_DNA"/>
</dbReference>
<name>A0A3P6SSZ6_ANISI</name>
<keyword evidence="3" id="KW-1185">Reference proteome</keyword>
<dbReference type="OrthoDB" id="10028556at2759"/>
<dbReference type="AlphaFoldDB" id="A0A3P6SSZ6"/>
<feature type="domain" description="NAB co-repressor" evidence="1">
    <location>
        <begin position="197"/>
        <end position="313"/>
    </location>
</feature>
<accession>A0A3P6SSZ6</accession>
<dbReference type="InterPro" id="IPR006989">
    <property type="entry name" value="NAB_co-repressor_dom"/>
</dbReference>
<dbReference type="GO" id="GO:0045892">
    <property type="term" value="P:negative regulation of DNA-templated transcription"/>
    <property type="evidence" value="ECO:0007669"/>
    <property type="project" value="InterPro"/>
</dbReference>
<dbReference type="Gene3D" id="1.20.120.2010">
    <property type="entry name" value="NAB conserved domain 2"/>
    <property type="match status" value="1"/>
</dbReference>
<evidence type="ECO:0000259" key="1">
    <source>
        <dbReference type="Pfam" id="PF04905"/>
    </source>
</evidence>
<dbReference type="InterPro" id="IPR038398">
    <property type="entry name" value="NCD2_sf"/>
</dbReference>
<gene>
    <name evidence="2" type="ORF">ASIM_LOCUS20098</name>
</gene>
<dbReference type="GO" id="GO:0003712">
    <property type="term" value="F:transcription coregulator activity"/>
    <property type="evidence" value="ECO:0007669"/>
    <property type="project" value="InterPro"/>
</dbReference>
<dbReference type="InterPro" id="IPR039040">
    <property type="entry name" value="NAB_fam"/>
</dbReference>
<protein>
    <recommendedName>
        <fullName evidence="1">NAB co-repressor domain-containing protein</fullName>
    </recommendedName>
</protein>
<dbReference type="Proteomes" id="UP000267096">
    <property type="component" value="Unassembled WGS sequence"/>
</dbReference>
<dbReference type="PANTHER" id="PTHR12623">
    <property type="entry name" value="NGFI-A BINDING PROTEIN"/>
    <property type="match status" value="1"/>
</dbReference>
<organism evidence="2 3">
    <name type="scientific">Anisakis simplex</name>
    <name type="common">Herring worm</name>
    <dbReference type="NCBI Taxonomy" id="6269"/>
    <lineage>
        <taxon>Eukaryota</taxon>
        <taxon>Metazoa</taxon>
        <taxon>Ecdysozoa</taxon>
        <taxon>Nematoda</taxon>
        <taxon>Chromadorea</taxon>
        <taxon>Rhabditida</taxon>
        <taxon>Spirurina</taxon>
        <taxon>Ascaridomorpha</taxon>
        <taxon>Ascaridoidea</taxon>
        <taxon>Anisakidae</taxon>
        <taxon>Anisakis</taxon>
        <taxon>Anisakis simplex complex</taxon>
    </lineage>
</organism>
<sequence length="317" mass="31824">MHDVVPIACTSTTSTVGATANVLAGDLLTSLVACAPPAHTSGGGGAGPTSSSSCTAGGGAGAHGSGACSSGGGGGGGGAGALGSSASFHTGCSGSGAGALGAASVGSNSGDLAAALSTTVAATTLASLFTGVGYSSPQLNHCASSAAGMAPNSPFVGASPLSTSPSTMASALLDTCGMAADFEQLGAGTLMSETPTLTETQIGRLAQCSLKLIERLPQLEPKLIQNKKKISRDLLEVMQLPLGSPQRLQEYRKYSAIYGRFDAKRKPDKPLTLHEVSVNEAAAQLCLRQPALLTRRDELFPLARQVRNFSKYSKKFF</sequence>